<dbReference type="GO" id="GO:0006313">
    <property type="term" value="P:DNA transposition"/>
    <property type="evidence" value="ECO:0007669"/>
    <property type="project" value="InterPro"/>
</dbReference>
<proteinExistence type="inferred from homology"/>
<organism evidence="3">
    <name type="scientific">Serratia marcescens</name>
    <dbReference type="NCBI Taxonomy" id="615"/>
    <lineage>
        <taxon>Bacteria</taxon>
        <taxon>Pseudomonadati</taxon>
        <taxon>Pseudomonadota</taxon>
        <taxon>Gammaproteobacteria</taxon>
        <taxon>Enterobacterales</taxon>
        <taxon>Yersiniaceae</taxon>
        <taxon>Serratia</taxon>
    </lineage>
</organism>
<dbReference type="InterPro" id="IPR009057">
    <property type="entry name" value="Homeodomain-like_sf"/>
</dbReference>
<dbReference type="PANTHER" id="PTHR33215">
    <property type="entry name" value="PROTEIN DISTAL ANTENNA"/>
    <property type="match status" value="1"/>
</dbReference>
<dbReference type="GO" id="GO:0004803">
    <property type="term" value="F:transposase activity"/>
    <property type="evidence" value="ECO:0007669"/>
    <property type="project" value="InterPro"/>
</dbReference>
<dbReference type="SUPFAM" id="SSF46689">
    <property type="entry name" value="Homeodomain-like"/>
    <property type="match status" value="1"/>
</dbReference>
<evidence type="ECO:0000313" key="3">
    <source>
        <dbReference type="EMBL" id="SAY45844.1"/>
    </source>
</evidence>
<protein>
    <submittedName>
        <fullName evidence="3">Transposase</fullName>
    </submittedName>
</protein>
<feature type="coiled-coil region" evidence="2">
    <location>
        <begin position="65"/>
        <end position="92"/>
    </location>
</feature>
<dbReference type="InterPro" id="IPR051839">
    <property type="entry name" value="RD_transcriptional_regulator"/>
</dbReference>
<evidence type="ECO:0000256" key="1">
    <source>
        <dbReference type="ARBA" id="ARBA00009964"/>
    </source>
</evidence>
<dbReference type="AlphaFoldDB" id="A0A1C3HLB7"/>
<evidence type="ECO:0000256" key="2">
    <source>
        <dbReference type="SAM" id="Coils"/>
    </source>
</evidence>
<dbReference type="GO" id="GO:0003677">
    <property type="term" value="F:DNA binding"/>
    <property type="evidence" value="ECO:0007669"/>
    <property type="project" value="InterPro"/>
</dbReference>
<gene>
    <name evidence="3" type="ORF">PWN146_04585</name>
</gene>
<dbReference type="Pfam" id="PF01527">
    <property type="entry name" value="HTH_Tnp_1"/>
    <property type="match status" value="1"/>
</dbReference>
<reference evidence="3" key="1">
    <citation type="submission" date="2016-05" db="EMBL/GenBank/DDBJ databases">
        <authorList>
            <person name="Cock P.J.A."/>
            <person name="Cock P.J.A."/>
        </authorList>
    </citation>
    <scope>NUCLEOTIDE SEQUENCE</scope>
    <source>
        <strain evidence="3">PWN146_assembly</strain>
    </source>
</reference>
<dbReference type="InterPro" id="IPR002514">
    <property type="entry name" value="Transposase_8"/>
</dbReference>
<dbReference type="PANTHER" id="PTHR33215:SF12">
    <property type="entry name" value="TRANSPOSASE INSN FOR INSERTION SEQUENCE ELEMENT IS911A-RELATED"/>
    <property type="match status" value="1"/>
</dbReference>
<accession>A0A1C3HLB7</accession>
<name>A0A1C3HLB7_SERMA</name>
<sequence length="105" mass="12119">MTQCKQTKRRFSPEFKLEAIEQVTKYQQCAVDVALALDLDPSQPRKWLRQNEAELQGVTPAGVAVTPDQRRIQELEKQVRRLEMEKEILKQAAVLMSEIPVKSVR</sequence>
<dbReference type="EMBL" id="LT575490">
    <property type="protein sequence ID" value="SAY45844.1"/>
    <property type="molecule type" value="Genomic_DNA"/>
</dbReference>
<comment type="similarity">
    <text evidence="1">Belongs to the transposase 8 family.</text>
</comment>
<keyword evidence="2" id="KW-0175">Coiled coil</keyword>